<feature type="transmembrane region" description="Helical" evidence="1">
    <location>
        <begin position="84"/>
        <end position="106"/>
    </location>
</feature>
<dbReference type="EMBL" id="JBHLYQ010000295">
    <property type="protein sequence ID" value="MFC0083160.1"/>
    <property type="molecule type" value="Genomic_DNA"/>
</dbReference>
<name>A0ABV6C634_9ACTN</name>
<dbReference type="Proteomes" id="UP001589788">
    <property type="component" value="Unassembled WGS sequence"/>
</dbReference>
<keyword evidence="1" id="KW-0812">Transmembrane</keyword>
<evidence type="ECO:0000313" key="3">
    <source>
        <dbReference type="Proteomes" id="UP001589788"/>
    </source>
</evidence>
<feature type="transmembrane region" description="Helical" evidence="1">
    <location>
        <begin position="118"/>
        <end position="139"/>
    </location>
</feature>
<feature type="transmembrane region" description="Helical" evidence="1">
    <location>
        <begin position="23"/>
        <end position="43"/>
    </location>
</feature>
<keyword evidence="1" id="KW-0472">Membrane</keyword>
<organism evidence="2 3">
    <name type="scientific">Aciditerrimonas ferrireducens</name>
    <dbReference type="NCBI Taxonomy" id="667306"/>
    <lineage>
        <taxon>Bacteria</taxon>
        <taxon>Bacillati</taxon>
        <taxon>Actinomycetota</taxon>
        <taxon>Acidimicrobiia</taxon>
        <taxon>Acidimicrobiales</taxon>
        <taxon>Acidimicrobiaceae</taxon>
        <taxon>Aciditerrimonas</taxon>
    </lineage>
</organism>
<reference evidence="2 3" key="1">
    <citation type="submission" date="2024-09" db="EMBL/GenBank/DDBJ databases">
        <authorList>
            <person name="Sun Q."/>
            <person name="Mori K."/>
        </authorList>
    </citation>
    <scope>NUCLEOTIDE SEQUENCE [LARGE SCALE GENOMIC DNA]</scope>
    <source>
        <strain evidence="2 3">JCM 15389</strain>
    </source>
</reference>
<sequence length="261" mass="27457">LGVEPDRPAAARGALGRALRRRLPAVLASVGLLVAGLVFSFWWNLHVDHAGVWYEPADLWRTTLAATRLVRGDLGGLYSNGTNLVSLPGAAIILAPAAAVIAGFHLPLGPPIGPSAHTLAWVVLLPWTLLLASSVLFATDRLARHLGISRPRRLLLAGAETVALWNVVPYWGHPEDCVAVALLLFALDAAAFGRPARSAWLVGFALAVQPLVALAVPVLAVTAAGARLRPTLAYLARAALPPALVLAVALGANWSATWYHV</sequence>
<comment type="caution">
    <text evidence="2">The sequence shown here is derived from an EMBL/GenBank/DDBJ whole genome shotgun (WGS) entry which is preliminary data.</text>
</comment>
<evidence type="ECO:0008006" key="4">
    <source>
        <dbReference type="Google" id="ProtNLM"/>
    </source>
</evidence>
<feature type="transmembrane region" description="Helical" evidence="1">
    <location>
        <begin position="234"/>
        <end position="256"/>
    </location>
</feature>
<feature type="non-terminal residue" evidence="2">
    <location>
        <position position="1"/>
    </location>
</feature>
<protein>
    <recommendedName>
        <fullName evidence="4">DUF2029 domain-containing protein</fullName>
    </recommendedName>
</protein>
<feature type="transmembrane region" description="Helical" evidence="1">
    <location>
        <begin position="199"/>
        <end position="222"/>
    </location>
</feature>
<accession>A0ABV6C634</accession>
<keyword evidence="3" id="KW-1185">Reference proteome</keyword>
<proteinExistence type="predicted"/>
<evidence type="ECO:0000256" key="1">
    <source>
        <dbReference type="SAM" id="Phobius"/>
    </source>
</evidence>
<keyword evidence="1" id="KW-1133">Transmembrane helix</keyword>
<gene>
    <name evidence="2" type="ORF">ACFFRE_13580</name>
</gene>
<feature type="non-terminal residue" evidence="2">
    <location>
        <position position="261"/>
    </location>
</feature>
<evidence type="ECO:0000313" key="2">
    <source>
        <dbReference type="EMBL" id="MFC0083160.1"/>
    </source>
</evidence>